<keyword evidence="1 4" id="KW-0812">Transmembrane</keyword>
<evidence type="ECO:0000313" key="7">
    <source>
        <dbReference type="Proteomes" id="UP001139125"/>
    </source>
</evidence>
<dbReference type="Proteomes" id="UP001139125">
    <property type="component" value="Unassembled WGS sequence"/>
</dbReference>
<evidence type="ECO:0000313" key="6">
    <source>
        <dbReference type="EMBL" id="MCP9291539.1"/>
    </source>
</evidence>
<dbReference type="PANTHER" id="PTHR23523:SF2">
    <property type="entry name" value="2-NITROIMIDAZOLE TRANSPORTER"/>
    <property type="match status" value="1"/>
</dbReference>
<proteinExistence type="predicted"/>
<dbReference type="Pfam" id="PF07690">
    <property type="entry name" value="MFS_1"/>
    <property type="match status" value="1"/>
</dbReference>
<accession>A0A9X2RH87</accession>
<dbReference type="CDD" id="cd17339">
    <property type="entry name" value="MFS_NIMT_CynX_like"/>
    <property type="match status" value="1"/>
</dbReference>
<evidence type="ECO:0000256" key="4">
    <source>
        <dbReference type="SAM" id="Phobius"/>
    </source>
</evidence>
<keyword evidence="3 4" id="KW-0472">Membrane</keyword>
<keyword evidence="7" id="KW-1185">Reference proteome</keyword>
<dbReference type="EMBL" id="JANDBC010000001">
    <property type="protein sequence ID" value="MCP9291539.1"/>
    <property type="molecule type" value="Genomic_DNA"/>
</dbReference>
<dbReference type="PROSITE" id="PS50850">
    <property type="entry name" value="MFS"/>
    <property type="match status" value="1"/>
</dbReference>
<feature type="transmembrane region" description="Helical" evidence="4">
    <location>
        <begin position="307"/>
        <end position="330"/>
    </location>
</feature>
<dbReference type="PANTHER" id="PTHR23523">
    <property type="match status" value="1"/>
</dbReference>
<dbReference type="AlphaFoldDB" id="A0A9X2RH87"/>
<evidence type="ECO:0000256" key="2">
    <source>
        <dbReference type="ARBA" id="ARBA00022989"/>
    </source>
</evidence>
<keyword evidence="2 4" id="KW-1133">Transmembrane helix</keyword>
<feature type="transmembrane region" description="Helical" evidence="4">
    <location>
        <begin position="85"/>
        <end position="102"/>
    </location>
</feature>
<comment type="caution">
    <text evidence="6">The sequence shown here is derived from an EMBL/GenBank/DDBJ whole genome shotgun (WGS) entry which is preliminary data.</text>
</comment>
<dbReference type="Gene3D" id="1.20.1250.20">
    <property type="entry name" value="MFS general substrate transporter like domains"/>
    <property type="match status" value="2"/>
</dbReference>
<sequence>MPPIEKDGSRRNRLQTGLLISGIILIALNLRPALASVGPLIAEIRESTGLSNSLLGLLTTLPLIAFGLVSMLTTLFTRRFGIEKTLFGALILLTIGILARLIQSPVALFGGTLMLGIAIALGNVLLPSLVKRDFPDKSGPLTSLYSSMMGIGASLAAGLSVPISKGMGLGWRYTLALWSLPAFIALLIWIPQLRYNTNSSRLSSFRKALKKMAGSATAWQVAVFMGLQSLAFYVILAWLPDILQSRGLSESYSGWMLSLSQGTGVLGTLLIPYFAGKKSNQQSIVWMLILMEGVCLAALMLTDTFGVAVWVSVLGFALGGSFGLALLFIVLRSHDTQEATELSGMAQSAGYILAAIGPILIGALYDLTGNWNVPLGFLLGVLVIKAGFGHFAGKPKKVEL</sequence>
<feature type="domain" description="Major facilitator superfamily (MFS) profile" evidence="5">
    <location>
        <begin position="15"/>
        <end position="397"/>
    </location>
</feature>
<feature type="transmembrane region" description="Helical" evidence="4">
    <location>
        <begin position="175"/>
        <end position="195"/>
    </location>
</feature>
<feature type="transmembrane region" description="Helical" evidence="4">
    <location>
        <begin position="252"/>
        <end position="271"/>
    </location>
</feature>
<dbReference type="InterPro" id="IPR052524">
    <property type="entry name" value="MFS_Cyanate_Porter"/>
</dbReference>
<feature type="transmembrane region" description="Helical" evidence="4">
    <location>
        <begin position="108"/>
        <end position="130"/>
    </location>
</feature>
<dbReference type="InterPro" id="IPR036259">
    <property type="entry name" value="MFS_trans_sf"/>
</dbReference>
<dbReference type="GO" id="GO:0022857">
    <property type="term" value="F:transmembrane transporter activity"/>
    <property type="evidence" value="ECO:0007669"/>
    <property type="project" value="InterPro"/>
</dbReference>
<feature type="transmembrane region" description="Helical" evidence="4">
    <location>
        <begin position="142"/>
        <end position="163"/>
    </location>
</feature>
<dbReference type="RefSeq" id="WP_255134404.1">
    <property type="nucleotide sequence ID" value="NZ_JANDBC010000001.1"/>
</dbReference>
<feature type="transmembrane region" description="Helical" evidence="4">
    <location>
        <begin position="16"/>
        <end position="34"/>
    </location>
</feature>
<feature type="transmembrane region" description="Helical" evidence="4">
    <location>
        <begin position="54"/>
        <end position="73"/>
    </location>
</feature>
<organism evidence="6 7">
    <name type="scientific">Gracilimonas sediminicola</name>
    <dbReference type="NCBI Taxonomy" id="2952158"/>
    <lineage>
        <taxon>Bacteria</taxon>
        <taxon>Pseudomonadati</taxon>
        <taxon>Balneolota</taxon>
        <taxon>Balneolia</taxon>
        <taxon>Balneolales</taxon>
        <taxon>Balneolaceae</taxon>
        <taxon>Gracilimonas</taxon>
    </lineage>
</organism>
<name>A0A9X2RH87_9BACT</name>
<dbReference type="InterPro" id="IPR020846">
    <property type="entry name" value="MFS_dom"/>
</dbReference>
<feature type="transmembrane region" description="Helical" evidence="4">
    <location>
        <begin position="371"/>
        <end position="392"/>
    </location>
</feature>
<evidence type="ECO:0000256" key="1">
    <source>
        <dbReference type="ARBA" id="ARBA00022692"/>
    </source>
</evidence>
<feature type="transmembrane region" description="Helical" evidence="4">
    <location>
        <begin position="342"/>
        <end position="365"/>
    </location>
</feature>
<feature type="transmembrane region" description="Helical" evidence="4">
    <location>
        <begin position="216"/>
        <end position="240"/>
    </location>
</feature>
<dbReference type="InterPro" id="IPR011701">
    <property type="entry name" value="MFS"/>
</dbReference>
<feature type="transmembrane region" description="Helical" evidence="4">
    <location>
        <begin position="283"/>
        <end position="301"/>
    </location>
</feature>
<evidence type="ECO:0000256" key="3">
    <source>
        <dbReference type="ARBA" id="ARBA00023136"/>
    </source>
</evidence>
<dbReference type="SUPFAM" id="SSF103473">
    <property type="entry name" value="MFS general substrate transporter"/>
    <property type="match status" value="1"/>
</dbReference>
<gene>
    <name evidence="6" type="ORF">NM125_08095</name>
</gene>
<reference evidence="6" key="1">
    <citation type="submission" date="2022-06" db="EMBL/GenBank/DDBJ databases">
        <title>Gracilimonas sp. CAU 1638 isolated from sea sediment.</title>
        <authorList>
            <person name="Kim W."/>
        </authorList>
    </citation>
    <scope>NUCLEOTIDE SEQUENCE</scope>
    <source>
        <strain evidence="6">CAU 1638</strain>
    </source>
</reference>
<protein>
    <submittedName>
        <fullName evidence="6">MFS transporter</fullName>
    </submittedName>
</protein>
<evidence type="ECO:0000259" key="5">
    <source>
        <dbReference type="PROSITE" id="PS50850"/>
    </source>
</evidence>